<evidence type="ECO:0008006" key="6">
    <source>
        <dbReference type="Google" id="ProtNLM"/>
    </source>
</evidence>
<keyword evidence="3" id="KW-0812">Transmembrane</keyword>
<feature type="compositionally biased region" description="Low complexity" evidence="2">
    <location>
        <begin position="113"/>
        <end position="129"/>
    </location>
</feature>
<evidence type="ECO:0000313" key="5">
    <source>
        <dbReference type="Proteomes" id="UP000669179"/>
    </source>
</evidence>
<dbReference type="RefSeq" id="WP_208263744.1">
    <property type="nucleotide sequence ID" value="NZ_JAGEOJ010000038.1"/>
</dbReference>
<proteinExistence type="predicted"/>
<sequence>MMFLGLAVAIAAVVAGAAVVVDNTGKAELTAFGDTMPGITSEWQVFLAGAVVAIVFMAGITLAAFGFNRSVRVRRELRELREEHEESIHTLELEKRQLQRELARFRHNGGQAGAEAVPAPGRPVARPTS</sequence>
<evidence type="ECO:0000256" key="2">
    <source>
        <dbReference type="SAM" id="MobiDB-lite"/>
    </source>
</evidence>
<organism evidence="4 5">
    <name type="scientific">Actinomadura barringtoniae</name>
    <dbReference type="NCBI Taxonomy" id="1427535"/>
    <lineage>
        <taxon>Bacteria</taxon>
        <taxon>Bacillati</taxon>
        <taxon>Actinomycetota</taxon>
        <taxon>Actinomycetes</taxon>
        <taxon>Streptosporangiales</taxon>
        <taxon>Thermomonosporaceae</taxon>
        <taxon>Actinomadura</taxon>
    </lineage>
</organism>
<dbReference type="AlphaFoldDB" id="A0A939PP11"/>
<comment type="caution">
    <text evidence="4">The sequence shown here is derived from an EMBL/GenBank/DDBJ whole genome shotgun (WGS) entry which is preliminary data.</text>
</comment>
<keyword evidence="3" id="KW-0472">Membrane</keyword>
<accession>A0A939PP11</accession>
<name>A0A939PP11_9ACTN</name>
<feature type="transmembrane region" description="Helical" evidence="3">
    <location>
        <begin position="45"/>
        <end position="67"/>
    </location>
</feature>
<feature type="coiled-coil region" evidence="1">
    <location>
        <begin position="74"/>
        <end position="108"/>
    </location>
</feature>
<dbReference type="EMBL" id="JAGEOJ010000038">
    <property type="protein sequence ID" value="MBO2455518.1"/>
    <property type="molecule type" value="Genomic_DNA"/>
</dbReference>
<evidence type="ECO:0000256" key="1">
    <source>
        <dbReference type="SAM" id="Coils"/>
    </source>
</evidence>
<evidence type="ECO:0000256" key="3">
    <source>
        <dbReference type="SAM" id="Phobius"/>
    </source>
</evidence>
<keyword evidence="3" id="KW-1133">Transmembrane helix</keyword>
<evidence type="ECO:0000313" key="4">
    <source>
        <dbReference type="EMBL" id="MBO2455518.1"/>
    </source>
</evidence>
<dbReference type="Proteomes" id="UP000669179">
    <property type="component" value="Unassembled WGS sequence"/>
</dbReference>
<keyword evidence="1" id="KW-0175">Coiled coil</keyword>
<reference evidence="4" key="1">
    <citation type="submission" date="2021-03" db="EMBL/GenBank/DDBJ databases">
        <authorList>
            <person name="Kanchanasin P."/>
            <person name="Saeng-In P."/>
            <person name="Phongsopitanun W."/>
            <person name="Yuki M."/>
            <person name="Kudo T."/>
            <person name="Ohkuma M."/>
            <person name="Tanasupawat S."/>
        </authorList>
    </citation>
    <scope>NUCLEOTIDE SEQUENCE</scope>
    <source>
        <strain evidence="4">GKU 128</strain>
    </source>
</reference>
<gene>
    <name evidence="4" type="ORF">J4573_51170</name>
</gene>
<protein>
    <recommendedName>
        <fullName evidence="6">LapA family protein</fullName>
    </recommendedName>
</protein>
<feature type="region of interest" description="Disordered" evidence="2">
    <location>
        <begin position="108"/>
        <end position="129"/>
    </location>
</feature>
<keyword evidence="5" id="KW-1185">Reference proteome</keyword>